<name>A0A2H3DZS1_ARMGA</name>
<evidence type="ECO:0000313" key="3">
    <source>
        <dbReference type="Proteomes" id="UP000217790"/>
    </source>
</evidence>
<dbReference type="InParanoid" id="A0A2H3DZS1"/>
<organism evidence="2 3">
    <name type="scientific">Armillaria gallica</name>
    <name type="common">Bulbous honey fungus</name>
    <name type="synonym">Armillaria bulbosa</name>
    <dbReference type="NCBI Taxonomy" id="47427"/>
    <lineage>
        <taxon>Eukaryota</taxon>
        <taxon>Fungi</taxon>
        <taxon>Dikarya</taxon>
        <taxon>Basidiomycota</taxon>
        <taxon>Agaricomycotina</taxon>
        <taxon>Agaricomycetes</taxon>
        <taxon>Agaricomycetidae</taxon>
        <taxon>Agaricales</taxon>
        <taxon>Marasmiineae</taxon>
        <taxon>Physalacriaceae</taxon>
        <taxon>Armillaria</taxon>
    </lineage>
</organism>
<keyword evidence="3" id="KW-1185">Reference proteome</keyword>
<dbReference type="AlphaFoldDB" id="A0A2H3DZS1"/>
<accession>A0A2H3DZS1</accession>
<evidence type="ECO:0000313" key="2">
    <source>
        <dbReference type="EMBL" id="PBK96358.1"/>
    </source>
</evidence>
<dbReference type="OrthoDB" id="2879861at2759"/>
<reference evidence="3" key="1">
    <citation type="journal article" date="2017" name="Nat. Ecol. Evol.">
        <title>Genome expansion and lineage-specific genetic innovations in the forest pathogenic fungi Armillaria.</title>
        <authorList>
            <person name="Sipos G."/>
            <person name="Prasanna A.N."/>
            <person name="Walter M.C."/>
            <person name="O'Connor E."/>
            <person name="Balint B."/>
            <person name="Krizsan K."/>
            <person name="Kiss B."/>
            <person name="Hess J."/>
            <person name="Varga T."/>
            <person name="Slot J."/>
            <person name="Riley R."/>
            <person name="Boka B."/>
            <person name="Rigling D."/>
            <person name="Barry K."/>
            <person name="Lee J."/>
            <person name="Mihaltcheva S."/>
            <person name="LaButti K."/>
            <person name="Lipzen A."/>
            <person name="Waldron R."/>
            <person name="Moloney N.M."/>
            <person name="Sperisen C."/>
            <person name="Kredics L."/>
            <person name="Vagvoelgyi C."/>
            <person name="Patrignani A."/>
            <person name="Fitzpatrick D."/>
            <person name="Nagy I."/>
            <person name="Doyle S."/>
            <person name="Anderson J.B."/>
            <person name="Grigoriev I.V."/>
            <person name="Gueldener U."/>
            <person name="Muensterkoetter M."/>
            <person name="Nagy L.G."/>
        </authorList>
    </citation>
    <scope>NUCLEOTIDE SEQUENCE [LARGE SCALE GENOMIC DNA]</scope>
    <source>
        <strain evidence="3">Ar21-2</strain>
    </source>
</reference>
<sequence length="285" mass="31387">MSSAVSPSQRGHCIQVTDNIYYCRCLSFALHASPLQDPSSCATCGHNIYTHVGYPPGLVHRPLVSPHATYILERTPTTQDRTQLAENVTAVLNPRRSIVLNQHLQEPFKAGSQPEQGPPPHTNITRPSGDMVAPVIPITSRRPTILDPYHPTDWMYGMTLFTGSESVSKFASAPSSSEAIPLYAPRATHPHPNINLSPAYTQTDASYSLDDGTQHQAHSDSFYGIQQTNAFAEDDASQLNSDHLQMRDELIYVQVSTNWDWAYYLVIRMAGNGEFVGGSVFSDVS</sequence>
<dbReference type="OMA" id="HPHPNIN"/>
<proteinExistence type="predicted"/>
<dbReference type="EMBL" id="KZ293650">
    <property type="protein sequence ID" value="PBK96358.1"/>
    <property type="molecule type" value="Genomic_DNA"/>
</dbReference>
<feature type="region of interest" description="Disordered" evidence="1">
    <location>
        <begin position="109"/>
        <end position="130"/>
    </location>
</feature>
<protein>
    <submittedName>
        <fullName evidence="2">Uncharacterized protein</fullName>
    </submittedName>
</protein>
<evidence type="ECO:0000256" key="1">
    <source>
        <dbReference type="SAM" id="MobiDB-lite"/>
    </source>
</evidence>
<gene>
    <name evidence="2" type="ORF">ARMGADRAFT_1061061</name>
</gene>
<dbReference type="Proteomes" id="UP000217790">
    <property type="component" value="Unassembled WGS sequence"/>
</dbReference>